<name>A0A6N4WF94_9MYCO</name>
<dbReference type="EMBL" id="AP022620">
    <property type="protein sequence ID" value="BBZ79759.1"/>
    <property type="molecule type" value="Genomic_DNA"/>
</dbReference>
<dbReference type="SUPFAM" id="SSF51735">
    <property type="entry name" value="NAD(P)-binding Rossmann-fold domains"/>
    <property type="match status" value="1"/>
</dbReference>
<dbReference type="RefSeq" id="WP_407664643.1">
    <property type="nucleotide sequence ID" value="NZ_AP022620.1"/>
</dbReference>
<sequence>MRIIVTGATNGVGLATARALVRAGAHVILAVRNLELGAQRAAEIGGQTEVVKLDLADQASVRAFPGLFDGDVDILINNAGVVTTTRSETVDGFETMLGTNFLGPFALTNLLFERVRKQIINVGSDGHKQGTFAFDDPHLRTHKWSSFPAYARSKLAVMLWGLELDRRLRVAGSPVISHLTHPGWVASNLSNVSDKKVMAAFHTVVQSAANRLGNDIDAGAATTLYCIAEPIPPGSYVGIDSRLGLKGGPTLAGRSAGACSYDDARRLWAFAEKETETTLPV</sequence>
<evidence type="ECO:0000313" key="3">
    <source>
        <dbReference type="Proteomes" id="UP000467249"/>
    </source>
</evidence>
<dbReference type="PRINTS" id="PR00081">
    <property type="entry name" value="GDHRDH"/>
</dbReference>
<dbReference type="Proteomes" id="UP000467249">
    <property type="component" value="Chromosome"/>
</dbReference>
<keyword evidence="1" id="KW-0560">Oxidoreductase</keyword>
<reference evidence="2 3" key="1">
    <citation type="journal article" date="2019" name="Emerg. Microbes Infect.">
        <title>Comprehensive subspecies identification of 175 nontuberculous mycobacteria species based on 7547 genomic profiles.</title>
        <authorList>
            <person name="Matsumoto Y."/>
            <person name="Kinjo T."/>
            <person name="Motooka D."/>
            <person name="Nabeya D."/>
            <person name="Jung N."/>
            <person name="Uechi K."/>
            <person name="Horii T."/>
            <person name="Iida T."/>
            <person name="Fujita J."/>
            <person name="Nakamura S."/>
        </authorList>
    </citation>
    <scope>NUCLEOTIDE SEQUENCE [LARGE SCALE GENOMIC DNA]</scope>
    <source>
        <strain evidence="2 3">JCM 30275</strain>
    </source>
</reference>
<dbReference type="GO" id="GO:0016491">
    <property type="term" value="F:oxidoreductase activity"/>
    <property type="evidence" value="ECO:0007669"/>
    <property type="project" value="UniProtKB-KW"/>
</dbReference>
<proteinExistence type="predicted"/>
<dbReference type="Pfam" id="PF00106">
    <property type="entry name" value="adh_short"/>
    <property type="match status" value="1"/>
</dbReference>
<evidence type="ECO:0000313" key="2">
    <source>
        <dbReference type="EMBL" id="BBZ79759.1"/>
    </source>
</evidence>
<evidence type="ECO:0000256" key="1">
    <source>
        <dbReference type="ARBA" id="ARBA00023002"/>
    </source>
</evidence>
<dbReference type="PANTHER" id="PTHR43157">
    <property type="entry name" value="PHOSPHATIDYLINOSITOL-GLYCAN BIOSYNTHESIS CLASS F PROTEIN-RELATED"/>
    <property type="match status" value="1"/>
</dbReference>
<dbReference type="Gene3D" id="3.40.50.720">
    <property type="entry name" value="NAD(P)-binding Rossmann-like Domain"/>
    <property type="match status" value="1"/>
</dbReference>
<keyword evidence="3" id="KW-1185">Reference proteome</keyword>
<gene>
    <name evidence="2" type="ORF">MANY_50960</name>
</gene>
<organism evidence="2 3">
    <name type="scientific">Mycolicibacterium anyangense</name>
    <dbReference type="NCBI Taxonomy" id="1431246"/>
    <lineage>
        <taxon>Bacteria</taxon>
        <taxon>Bacillati</taxon>
        <taxon>Actinomycetota</taxon>
        <taxon>Actinomycetes</taxon>
        <taxon>Mycobacteriales</taxon>
        <taxon>Mycobacteriaceae</taxon>
        <taxon>Mycolicibacterium</taxon>
    </lineage>
</organism>
<dbReference type="PANTHER" id="PTHR43157:SF31">
    <property type="entry name" value="PHOSPHATIDYLINOSITOL-GLYCAN BIOSYNTHESIS CLASS F PROTEIN"/>
    <property type="match status" value="1"/>
</dbReference>
<dbReference type="InterPro" id="IPR002347">
    <property type="entry name" value="SDR_fam"/>
</dbReference>
<dbReference type="AlphaFoldDB" id="A0A6N4WF94"/>
<dbReference type="KEGG" id="many:MANY_50960"/>
<protein>
    <submittedName>
        <fullName evidence="2">Dehydrogenase</fullName>
    </submittedName>
</protein>
<dbReference type="InterPro" id="IPR036291">
    <property type="entry name" value="NAD(P)-bd_dom_sf"/>
</dbReference>
<accession>A0A6N4WF94</accession>